<dbReference type="CDD" id="cd06437">
    <property type="entry name" value="CESA_CaSu_A2"/>
    <property type="match status" value="1"/>
</dbReference>
<dbReference type="RefSeq" id="WP_377089517.1">
    <property type="nucleotide sequence ID" value="NZ_JBHSJL010000014.1"/>
</dbReference>
<evidence type="ECO:0000256" key="4">
    <source>
        <dbReference type="ARBA" id="ARBA00022989"/>
    </source>
</evidence>
<dbReference type="Proteomes" id="UP001597389">
    <property type="component" value="Unassembled WGS sequence"/>
</dbReference>
<protein>
    <submittedName>
        <fullName evidence="7">Cellulose synthase family protein</fullName>
        <ecNumber evidence="7">2.4.1.-</ecNumber>
    </submittedName>
</protein>
<dbReference type="EMBL" id="JBHUJB010000049">
    <property type="protein sequence ID" value="MFD2159630.1"/>
    <property type="molecule type" value="Genomic_DNA"/>
</dbReference>
<evidence type="ECO:0000256" key="5">
    <source>
        <dbReference type="ARBA" id="ARBA00023136"/>
    </source>
</evidence>
<evidence type="ECO:0000256" key="3">
    <source>
        <dbReference type="ARBA" id="ARBA00022692"/>
    </source>
</evidence>
<reference evidence="8" key="1">
    <citation type="journal article" date="2019" name="Int. J. Syst. Evol. Microbiol.">
        <title>The Global Catalogue of Microorganisms (GCM) 10K type strain sequencing project: providing services to taxonomists for standard genome sequencing and annotation.</title>
        <authorList>
            <consortium name="The Broad Institute Genomics Platform"/>
            <consortium name="The Broad Institute Genome Sequencing Center for Infectious Disease"/>
            <person name="Wu L."/>
            <person name="Ma J."/>
        </authorList>
    </citation>
    <scope>NUCLEOTIDE SEQUENCE [LARGE SCALE GENOMIC DNA]</scope>
    <source>
        <strain evidence="8">CCUG 57942</strain>
    </source>
</reference>
<dbReference type="PANTHER" id="PTHR32044:SF80">
    <property type="entry name" value="XYLOGLUCAN GLYCOSYLTRANSFERASE 2-RELATED"/>
    <property type="match status" value="1"/>
</dbReference>
<feature type="transmembrane region" description="Helical" evidence="6">
    <location>
        <begin position="443"/>
        <end position="464"/>
    </location>
</feature>
<feature type="transmembrane region" description="Helical" evidence="6">
    <location>
        <begin position="310"/>
        <end position="327"/>
    </location>
</feature>
<gene>
    <name evidence="7" type="ORF">ACFSW8_12035</name>
</gene>
<feature type="transmembrane region" description="Helical" evidence="6">
    <location>
        <begin position="6"/>
        <end position="32"/>
    </location>
</feature>
<evidence type="ECO:0000313" key="7">
    <source>
        <dbReference type="EMBL" id="MFD2159630.1"/>
    </source>
</evidence>
<keyword evidence="3 6" id="KW-0812">Transmembrane</keyword>
<keyword evidence="2 7" id="KW-0808">Transferase</keyword>
<dbReference type="Gene3D" id="3.90.550.10">
    <property type="entry name" value="Spore Coat Polysaccharide Biosynthesis Protein SpsA, Chain A"/>
    <property type="match status" value="1"/>
</dbReference>
<sequence length="509" mass="58465">MLNWIWYISYFLVLFCLAGYGFHRLTTLYLYLKHAKDVPVPMRRYEEDELPVITMQLPCFNELHVIERLIDHVSALDYPKDKLQIQILDDSTDETVDICKAQIERLHRMGFDAEYIHRTDRTGFKAGALENGTRSAKGEFLFILDADFAPNPSVLRETIHFFTDPKVGMIQTRWGHLNREYNMLTRIQAMFLDGHLELEQTARNRSGRFFTFNGTGGMWRKSCIEDAGGWEHDTLTEDMDLSYRAQLKGWNFVFLKDIETPAELPVDMDGFKSQQHRWTKGSIQCCKKCLVDIWQSGYPLKCKLEATAHLTSNFAYLALIVLCFLLYPKQNYGPQWEILVKYPWLEHFLNVPIFFFGSVSVAMFYLMAQKALRPKTWYKEVFYLPILLALGIGMSVNNAKAVIEALCNHQTGFVRTPKYGVGEGGQAAAAPVKSSRYKTMKSMMPLIEFAFAIFFSVVVISNFVDAKYLTAVLLSPFPIGFLYTSVPSLYRMLPINSKNEANAIVDEGK</sequence>
<feature type="transmembrane region" description="Helical" evidence="6">
    <location>
        <begin position="347"/>
        <end position="368"/>
    </location>
</feature>
<keyword evidence="5 6" id="KW-0472">Membrane</keyword>
<keyword evidence="8" id="KW-1185">Reference proteome</keyword>
<keyword evidence="4 6" id="KW-1133">Transmembrane helix</keyword>
<dbReference type="Pfam" id="PF13641">
    <property type="entry name" value="Glyco_tranf_2_3"/>
    <property type="match status" value="1"/>
</dbReference>
<comment type="subcellular location">
    <subcellularLocation>
        <location evidence="1">Endomembrane system</location>
    </subcellularLocation>
</comment>
<proteinExistence type="predicted"/>
<dbReference type="GO" id="GO:0016757">
    <property type="term" value="F:glycosyltransferase activity"/>
    <property type="evidence" value="ECO:0007669"/>
    <property type="project" value="UniProtKB-KW"/>
</dbReference>
<dbReference type="SUPFAM" id="SSF53448">
    <property type="entry name" value="Nucleotide-diphospho-sugar transferases"/>
    <property type="match status" value="1"/>
</dbReference>
<evidence type="ECO:0000256" key="6">
    <source>
        <dbReference type="SAM" id="Phobius"/>
    </source>
</evidence>
<organism evidence="7 8">
    <name type="scientific">Rubritalea tangerina</name>
    <dbReference type="NCBI Taxonomy" id="430798"/>
    <lineage>
        <taxon>Bacteria</taxon>
        <taxon>Pseudomonadati</taxon>
        <taxon>Verrucomicrobiota</taxon>
        <taxon>Verrucomicrobiia</taxon>
        <taxon>Verrucomicrobiales</taxon>
        <taxon>Rubritaleaceae</taxon>
        <taxon>Rubritalea</taxon>
    </lineage>
</organism>
<dbReference type="EC" id="2.4.1.-" evidence="7"/>
<evidence type="ECO:0000256" key="2">
    <source>
        <dbReference type="ARBA" id="ARBA00022679"/>
    </source>
</evidence>
<evidence type="ECO:0000256" key="1">
    <source>
        <dbReference type="ARBA" id="ARBA00004308"/>
    </source>
</evidence>
<keyword evidence="7" id="KW-0328">Glycosyltransferase</keyword>
<evidence type="ECO:0000313" key="8">
    <source>
        <dbReference type="Proteomes" id="UP001597389"/>
    </source>
</evidence>
<comment type="caution">
    <text evidence="7">The sequence shown here is derived from an EMBL/GenBank/DDBJ whole genome shotgun (WGS) entry which is preliminary data.</text>
</comment>
<dbReference type="InterPro" id="IPR029044">
    <property type="entry name" value="Nucleotide-diphossugar_trans"/>
</dbReference>
<name>A0ABW4ZC91_9BACT</name>
<accession>A0ABW4ZC91</accession>
<dbReference type="PANTHER" id="PTHR32044">
    <property type="entry name" value="GLUCOMANNAN 4-BETA-MANNOSYLTRANSFERASE 9"/>
    <property type="match status" value="1"/>
</dbReference>
<feature type="transmembrane region" description="Helical" evidence="6">
    <location>
        <begin position="470"/>
        <end position="490"/>
    </location>
</feature>